<accession>A0A1J5QRR0</accession>
<reference evidence="2" key="1">
    <citation type="submission" date="2016-10" db="EMBL/GenBank/DDBJ databases">
        <title>Sequence of Gallionella enrichment culture.</title>
        <authorList>
            <person name="Poehlein A."/>
            <person name="Muehling M."/>
            <person name="Daniel R."/>
        </authorList>
    </citation>
    <scope>NUCLEOTIDE SEQUENCE</scope>
</reference>
<dbReference type="Pfam" id="PF12279">
    <property type="entry name" value="DUF3619"/>
    <property type="match status" value="1"/>
</dbReference>
<dbReference type="AlphaFoldDB" id="A0A1J5QRR0"/>
<keyword evidence="1" id="KW-1133">Transmembrane helix</keyword>
<evidence type="ECO:0000313" key="2">
    <source>
        <dbReference type="EMBL" id="OIQ86321.1"/>
    </source>
</evidence>
<proteinExistence type="predicted"/>
<keyword evidence="1" id="KW-0812">Transmembrane</keyword>
<comment type="caution">
    <text evidence="2">The sequence shown here is derived from an EMBL/GenBank/DDBJ whole genome shotgun (WGS) entry which is preliminary data.</text>
</comment>
<evidence type="ECO:0000256" key="1">
    <source>
        <dbReference type="SAM" id="Phobius"/>
    </source>
</evidence>
<dbReference type="EMBL" id="MLJW01000487">
    <property type="protein sequence ID" value="OIQ86321.1"/>
    <property type="molecule type" value="Genomic_DNA"/>
</dbReference>
<name>A0A1J5QRR0_9ZZZZ</name>
<organism evidence="2">
    <name type="scientific">mine drainage metagenome</name>
    <dbReference type="NCBI Taxonomy" id="410659"/>
    <lineage>
        <taxon>unclassified sequences</taxon>
        <taxon>metagenomes</taxon>
        <taxon>ecological metagenomes</taxon>
    </lineage>
</organism>
<feature type="transmembrane region" description="Helical" evidence="1">
    <location>
        <begin position="70"/>
        <end position="88"/>
    </location>
</feature>
<keyword evidence="1" id="KW-0472">Membrane</keyword>
<sequence length="130" mass="14083">MTQERDNVKEIIEILDHGASSLDEATIAKLASARRQAVAAMDGRARAVGVELADAGPGRFTTIRLSGRHAWMPILIALMIGLLLVLLVQKQAGSIRKPVEEDALLLASDLPPEAYVDKGFDAWLENSSQH</sequence>
<evidence type="ECO:0008006" key="3">
    <source>
        <dbReference type="Google" id="ProtNLM"/>
    </source>
</evidence>
<dbReference type="InterPro" id="IPR022064">
    <property type="entry name" value="DUF3619"/>
</dbReference>
<gene>
    <name evidence="2" type="ORF">GALL_318250</name>
</gene>
<protein>
    <recommendedName>
        <fullName evidence="3">DUF3619 family protein</fullName>
    </recommendedName>
</protein>